<keyword evidence="6 10" id="KW-0326">Glycosidase</keyword>
<dbReference type="OrthoDB" id="9767022at2"/>
<keyword evidence="2 8" id="KW-0479">Metal-binding</keyword>
<comment type="cofactor">
    <cofactor evidence="10">
        <name>NAD(+)</name>
        <dbReference type="ChEBI" id="CHEBI:57540"/>
    </cofactor>
    <text evidence="10">Binds 1 NAD(+) per subunit.</text>
</comment>
<feature type="domain" description="Glycosyl hydrolase family 4 C-terminal" evidence="11">
    <location>
        <begin position="195"/>
        <end position="406"/>
    </location>
</feature>
<dbReference type="SUPFAM" id="SSF56327">
    <property type="entry name" value="LDH C-terminal domain-like"/>
    <property type="match status" value="1"/>
</dbReference>
<keyword evidence="4 10" id="KW-0520">NAD</keyword>
<dbReference type="InterPro" id="IPR022616">
    <property type="entry name" value="Glyco_hydro_4_C"/>
</dbReference>
<name>A0A7M2YX68_9ACTN</name>
<feature type="site" description="Increases basicity of active site Tyr" evidence="9">
    <location>
        <position position="110"/>
    </location>
</feature>
<dbReference type="AlphaFoldDB" id="A0A7M2YX68"/>
<keyword evidence="13" id="KW-1185">Reference proteome</keyword>
<dbReference type="GO" id="GO:0005975">
    <property type="term" value="P:carbohydrate metabolic process"/>
    <property type="evidence" value="ECO:0007669"/>
    <property type="project" value="InterPro"/>
</dbReference>
<sequence>MARIKMAYLGGGSTRAAGTMASFIHHRGADFDGSEIALIDIAPDRLSLVETLARKMARARGLDIAVSSTTDRRAGLDACDAVLSSFRPGGFEARALDERTANAHGLIGQETQGVGGFFMALRAIEVMKAVAADIDAVCPHAKVFNYTNPVNVVAQAWTSNCAIPLVSLCEGPYSFTAELAQAAGLDPERVTSRMIGLNHACWSVEHAFDGGDLMPYVHEACQALAPGSPLSVGEQRLLRLASAMESIPADYFLYYYWRDEVLAEQLAKPKTRAEDILSWVPGYWDHYAEQAETDDPVLDPARSRGGIHELELAIDAMHAVFNDTGDVLPVNVPNRGSLPGFCDDLVVEVTGRCDAQWVQPLAQPELPRHLRGLVEMLAEYQMLAAEAAWSGTRRDAIRALAANPLVLSVEKAEAVYAELSAAHRAFLPDRLLAP</sequence>
<dbReference type="GO" id="GO:0016616">
    <property type="term" value="F:oxidoreductase activity, acting on the CH-OH group of donors, NAD or NADP as acceptor"/>
    <property type="evidence" value="ECO:0007669"/>
    <property type="project" value="InterPro"/>
</dbReference>
<feature type="binding site" evidence="8">
    <location>
        <position position="199"/>
    </location>
    <ligand>
        <name>Mn(2+)</name>
        <dbReference type="ChEBI" id="CHEBI:29035"/>
    </ligand>
</feature>
<keyword evidence="8" id="KW-0170">Cobalt</keyword>
<keyword evidence="5 8" id="KW-0464">Manganese</keyword>
<evidence type="ECO:0000259" key="11">
    <source>
        <dbReference type="Pfam" id="PF11975"/>
    </source>
</evidence>
<dbReference type="PANTHER" id="PTHR32092">
    <property type="entry name" value="6-PHOSPHO-BETA-GLUCOSIDASE-RELATED"/>
    <property type="match status" value="1"/>
</dbReference>
<evidence type="ECO:0000256" key="8">
    <source>
        <dbReference type="PIRSR" id="PIRSR601088-3"/>
    </source>
</evidence>
<dbReference type="InterPro" id="IPR036291">
    <property type="entry name" value="NAD(P)-bd_dom_sf"/>
</dbReference>
<evidence type="ECO:0000256" key="2">
    <source>
        <dbReference type="ARBA" id="ARBA00022723"/>
    </source>
</evidence>
<evidence type="ECO:0000256" key="3">
    <source>
        <dbReference type="ARBA" id="ARBA00022801"/>
    </source>
</evidence>
<evidence type="ECO:0000256" key="10">
    <source>
        <dbReference type="RuleBase" id="RU361152"/>
    </source>
</evidence>
<reference evidence="13" key="2">
    <citation type="journal article" date="2019" name="MicrobiologyOpen">
        <title>High-quality draft genome sequence of Gaiella occulta isolated from a 150 meter deep mineral water borehole and comparison with the genome sequences of other deep-branching lineages of the phylum Actinobacteria.</title>
        <authorList>
            <person name="Severino R."/>
            <person name="Froufe H.J.C."/>
            <person name="Barroso C."/>
            <person name="Albuquerque L."/>
            <person name="Lobo-da-Cunha A."/>
            <person name="da Costa M.S."/>
            <person name="Egas C."/>
        </authorList>
    </citation>
    <scope>NUCLEOTIDE SEQUENCE [LARGE SCALE GENOMIC DNA]</scope>
    <source>
        <strain evidence="13">F2-233</strain>
    </source>
</reference>
<dbReference type="Gene3D" id="3.90.110.10">
    <property type="entry name" value="Lactate dehydrogenase/glycoside hydrolase, family 4, C-terminal"/>
    <property type="match status" value="1"/>
</dbReference>
<comment type="similarity">
    <text evidence="1 10">Belongs to the glycosyl hydrolase 4 family.</text>
</comment>
<keyword evidence="8" id="KW-0408">Iron</keyword>
<proteinExistence type="inferred from homology"/>
<dbReference type="InterPro" id="IPR001088">
    <property type="entry name" value="Glyco_hydro_4"/>
</dbReference>
<dbReference type="SUPFAM" id="SSF51735">
    <property type="entry name" value="NAD(P)-binding Rossmann-fold domains"/>
    <property type="match status" value="1"/>
</dbReference>
<organism evidence="12 13">
    <name type="scientific">Gaiella occulta</name>
    <dbReference type="NCBI Taxonomy" id="1002870"/>
    <lineage>
        <taxon>Bacteria</taxon>
        <taxon>Bacillati</taxon>
        <taxon>Actinomycetota</taxon>
        <taxon>Thermoleophilia</taxon>
        <taxon>Gaiellales</taxon>
        <taxon>Gaiellaceae</taxon>
        <taxon>Gaiella</taxon>
    </lineage>
</organism>
<feature type="binding site" evidence="7">
    <location>
        <position position="148"/>
    </location>
    <ligand>
        <name>substrate</name>
    </ligand>
</feature>
<evidence type="ECO:0000256" key="4">
    <source>
        <dbReference type="ARBA" id="ARBA00023027"/>
    </source>
</evidence>
<evidence type="ECO:0000256" key="6">
    <source>
        <dbReference type="ARBA" id="ARBA00023295"/>
    </source>
</evidence>
<dbReference type="RefSeq" id="WP_114796024.1">
    <property type="nucleotide sequence ID" value="NZ_QQZY01000003.1"/>
</dbReference>
<evidence type="ECO:0000256" key="7">
    <source>
        <dbReference type="PIRSR" id="PIRSR601088-2"/>
    </source>
</evidence>
<dbReference type="EMBL" id="QQZY01000003">
    <property type="protein sequence ID" value="RDI74723.1"/>
    <property type="molecule type" value="Genomic_DNA"/>
</dbReference>
<reference evidence="12 13" key="1">
    <citation type="submission" date="2018-07" db="EMBL/GenBank/DDBJ databases">
        <title>High-quality-draft genome sequence of Gaiella occulta.</title>
        <authorList>
            <person name="Severino R."/>
            <person name="Froufe H.J.C."/>
            <person name="Rainey F.A."/>
            <person name="Barroso C."/>
            <person name="Albuquerque L."/>
            <person name="Lobo-Da-Cunha A."/>
            <person name="Da Costa M.S."/>
            <person name="Egas C."/>
        </authorList>
    </citation>
    <scope>NUCLEOTIDE SEQUENCE [LARGE SCALE GENOMIC DNA]</scope>
    <source>
        <strain evidence="12 13">F2-233</strain>
    </source>
</reference>
<dbReference type="Pfam" id="PF02056">
    <property type="entry name" value="Glyco_hydro_4"/>
    <property type="match status" value="1"/>
</dbReference>
<feature type="binding site" evidence="8">
    <location>
        <position position="169"/>
    </location>
    <ligand>
        <name>Mn(2+)</name>
        <dbReference type="ChEBI" id="CHEBI:29035"/>
    </ligand>
</feature>
<dbReference type="Pfam" id="PF11975">
    <property type="entry name" value="Glyco_hydro_4C"/>
    <property type="match status" value="1"/>
</dbReference>
<gene>
    <name evidence="12" type="ORF">Gocc_1612</name>
</gene>
<dbReference type="GO" id="GO:0046872">
    <property type="term" value="F:metal ion binding"/>
    <property type="evidence" value="ECO:0007669"/>
    <property type="project" value="UniProtKB-KW"/>
</dbReference>
<evidence type="ECO:0000256" key="1">
    <source>
        <dbReference type="ARBA" id="ARBA00010141"/>
    </source>
</evidence>
<evidence type="ECO:0000256" key="5">
    <source>
        <dbReference type="ARBA" id="ARBA00023211"/>
    </source>
</evidence>
<dbReference type="Proteomes" id="UP000254134">
    <property type="component" value="Unassembled WGS sequence"/>
</dbReference>
<dbReference type="PANTHER" id="PTHR32092:SF5">
    <property type="entry name" value="6-PHOSPHO-BETA-GLUCOSIDASE"/>
    <property type="match status" value="1"/>
</dbReference>
<evidence type="ECO:0000313" key="12">
    <source>
        <dbReference type="EMBL" id="RDI74723.1"/>
    </source>
</evidence>
<dbReference type="GO" id="GO:0004553">
    <property type="term" value="F:hydrolase activity, hydrolyzing O-glycosyl compounds"/>
    <property type="evidence" value="ECO:0007669"/>
    <property type="project" value="InterPro"/>
</dbReference>
<protein>
    <submittedName>
        <fullName evidence="12">Alpha-galactosidases/6-phospho-beta-glucosidase-related glycosyl hydrolase</fullName>
    </submittedName>
</protein>
<dbReference type="InterPro" id="IPR015955">
    <property type="entry name" value="Lactate_DH/Glyco_Ohase_4_C"/>
</dbReference>
<comment type="caution">
    <text evidence="12">The sequence shown here is derived from an EMBL/GenBank/DDBJ whole genome shotgun (WGS) entry which is preliminary data.</text>
</comment>
<feature type="binding site" evidence="7">
    <location>
        <position position="94"/>
    </location>
    <ligand>
        <name>substrate</name>
    </ligand>
</feature>
<dbReference type="PRINTS" id="PR00732">
    <property type="entry name" value="GLHYDRLASE4"/>
</dbReference>
<keyword evidence="3 10" id="KW-0378">Hydrolase</keyword>
<dbReference type="Gene3D" id="3.40.50.720">
    <property type="entry name" value="NAD(P)-binding Rossmann-like Domain"/>
    <property type="match status" value="1"/>
</dbReference>
<evidence type="ECO:0000313" key="13">
    <source>
        <dbReference type="Proteomes" id="UP000254134"/>
    </source>
</evidence>
<evidence type="ECO:0000256" key="9">
    <source>
        <dbReference type="PIRSR" id="PIRSR601088-4"/>
    </source>
</evidence>
<accession>A0A7M2YX68</accession>
<keyword evidence="8" id="KW-0533">Nickel</keyword>